<sequence length="298" mass="32998">MTSVSFKTPWTDLGEGESMDIFTAARDFVRRDARVLERRLFATVFEGADAHGVVDALRGFQNADGGFGWGLEPDKRCPDSLPLDVEVAFDTLLAAGARDQEMVRRAVDWLSGLANADGAVPLCGPAVEQYPRAAHMTEWTYQPDMNPTAGLVAALYELGFEHPWRDKAEAWCASEVAKGFPEDAHGMLTTLKFLEHTEDADLDSIRDWLPKLTNYRADAKSPEYGVTPLQFAPSPDSIWRPLFTDEQLDAHLDRLIADQQSDGGWALTWEPPGPAATLEYRGIVTVGALRTLKAYNRL</sequence>
<dbReference type="SUPFAM" id="SSF48239">
    <property type="entry name" value="Terpenoid cyclases/Protein prenyltransferases"/>
    <property type="match status" value="1"/>
</dbReference>
<dbReference type="EMBL" id="BAAAND010000007">
    <property type="protein sequence ID" value="GAA1592581.1"/>
    <property type="molecule type" value="Genomic_DNA"/>
</dbReference>
<protein>
    <recommendedName>
        <fullName evidence="3">Prenyltransferase/squalene oxidase-like repeat protein</fullName>
    </recommendedName>
</protein>
<name>A0ABN2E0P3_9ACTN</name>
<gene>
    <name evidence="1" type="ORF">GCM10009742_44170</name>
</gene>
<dbReference type="Gene3D" id="1.50.10.20">
    <property type="match status" value="1"/>
</dbReference>
<evidence type="ECO:0000313" key="1">
    <source>
        <dbReference type="EMBL" id="GAA1592581.1"/>
    </source>
</evidence>
<proteinExistence type="predicted"/>
<organism evidence="1 2">
    <name type="scientific">Kribbella karoonensis</name>
    <dbReference type="NCBI Taxonomy" id="324851"/>
    <lineage>
        <taxon>Bacteria</taxon>
        <taxon>Bacillati</taxon>
        <taxon>Actinomycetota</taxon>
        <taxon>Actinomycetes</taxon>
        <taxon>Propionibacteriales</taxon>
        <taxon>Kribbellaceae</taxon>
        <taxon>Kribbella</taxon>
    </lineage>
</organism>
<reference evidence="1 2" key="1">
    <citation type="journal article" date="2019" name="Int. J. Syst. Evol. Microbiol.">
        <title>The Global Catalogue of Microorganisms (GCM) 10K type strain sequencing project: providing services to taxonomists for standard genome sequencing and annotation.</title>
        <authorList>
            <consortium name="The Broad Institute Genomics Platform"/>
            <consortium name="The Broad Institute Genome Sequencing Center for Infectious Disease"/>
            <person name="Wu L."/>
            <person name="Ma J."/>
        </authorList>
    </citation>
    <scope>NUCLEOTIDE SEQUENCE [LARGE SCALE GENOMIC DNA]</scope>
    <source>
        <strain evidence="1 2">JCM 14304</strain>
    </source>
</reference>
<accession>A0ABN2E0P3</accession>
<evidence type="ECO:0000313" key="2">
    <source>
        <dbReference type="Proteomes" id="UP001500190"/>
    </source>
</evidence>
<comment type="caution">
    <text evidence="1">The sequence shown here is derived from an EMBL/GenBank/DDBJ whole genome shotgun (WGS) entry which is preliminary data.</text>
</comment>
<evidence type="ECO:0008006" key="3">
    <source>
        <dbReference type="Google" id="ProtNLM"/>
    </source>
</evidence>
<dbReference type="Proteomes" id="UP001500190">
    <property type="component" value="Unassembled WGS sequence"/>
</dbReference>
<dbReference type="InterPro" id="IPR008930">
    <property type="entry name" value="Terpenoid_cyclase/PrenylTrfase"/>
</dbReference>
<keyword evidence="2" id="KW-1185">Reference proteome</keyword>